<sequence>MTERIKYDIQRLQNYCSEHNLSLIDDYIDVFLTKNTPIKGKCNNYDCNNNFEKVFCELLKTNGYCRDCTYENAKVKRKETCLEKYGVECVMKYAQIKQSCIKVAKYNYELLQIFLQENPNIKINKDYSNEKMNAHYKLEFLCKNTDCSQVVSRDFYKLINMSLLCMDCSRINAKEIRKQTNIKLIGCENYFQLKDVKEKIKETNKKKYGVEYCAQNLEIANKMLSTGIKFKDYVFPSGRTEKIQGYENIGLDELINIEHINEDDIIVGCKNVPTIWYTTNDGNKHRHYVDIFIPTQNRCIEIKGEWFYIRDKDILKIKKQEAEKLGYKYELWVYNKKKERIYCDV</sequence>
<proteinExistence type="predicted"/>
<dbReference type="EMBL" id="MN740120">
    <property type="protein sequence ID" value="QHT88619.1"/>
    <property type="molecule type" value="Genomic_DNA"/>
</dbReference>
<organism evidence="2">
    <name type="scientific">viral metagenome</name>
    <dbReference type="NCBI Taxonomy" id="1070528"/>
    <lineage>
        <taxon>unclassified sequences</taxon>
        <taxon>metagenomes</taxon>
        <taxon>organismal metagenomes</taxon>
    </lineage>
</organism>
<dbReference type="Pfam" id="PF24308">
    <property type="entry name" value="DUF7487"/>
    <property type="match status" value="1"/>
</dbReference>
<feature type="domain" description="DUF7487" evidence="1">
    <location>
        <begin position="172"/>
        <end position="322"/>
    </location>
</feature>
<evidence type="ECO:0000313" key="2">
    <source>
        <dbReference type="EMBL" id="QHT88619.1"/>
    </source>
</evidence>
<protein>
    <recommendedName>
        <fullName evidence="1">DUF7487 domain-containing protein</fullName>
    </recommendedName>
</protein>
<name>A0A6C0I766_9ZZZZ</name>
<reference evidence="2" key="1">
    <citation type="journal article" date="2020" name="Nature">
        <title>Giant virus diversity and host interactions through global metagenomics.</title>
        <authorList>
            <person name="Schulz F."/>
            <person name="Roux S."/>
            <person name="Paez-Espino D."/>
            <person name="Jungbluth S."/>
            <person name="Walsh D.A."/>
            <person name="Denef V.J."/>
            <person name="McMahon K.D."/>
            <person name="Konstantinidis K.T."/>
            <person name="Eloe-Fadrosh E.A."/>
            <person name="Kyrpides N.C."/>
            <person name="Woyke T."/>
        </authorList>
    </citation>
    <scope>NUCLEOTIDE SEQUENCE</scope>
    <source>
        <strain evidence="2">GVMAG-M-3300023184-51</strain>
    </source>
</reference>
<dbReference type="InterPro" id="IPR055910">
    <property type="entry name" value="DUF7487"/>
</dbReference>
<accession>A0A6C0I766</accession>
<evidence type="ECO:0000259" key="1">
    <source>
        <dbReference type="Pfam" id="PF24308"/>
    </source>
</evidence>
<dbReference type="AlphaFoldDB" id="A0A6C0I766"/>